<evidence type="ECO:0000256" key="14">
    <source>
        <dbReference type="HAMAP-Rule" id="MF_01006"/>
    </source>
</evidence>
<protein>
    <recommendedName>
        <fullName evidence="4 14">Undecaprenyl-diphosphatase</fullName>
        <ecNumber evidence="3 14">3.6.1.27</ecNumber>
    </recommendedName>
    <alternativeName>
        <fullName evidence="12 14">Bacitracin resistance protein</fullName>
    </alternativeName>
    <alternativeName>
        <fullName evidence="11 14">Undecaprenyl pyrophosphate phosphatase</fullName>
    </alternativeName>
</protein>
<feature type="transmembrane region" description="Helical" evidence="14">
    <location>
        <begin position="227"/>
        <end position="245"/>
    </location>
</feature>
<accession>A0AAE3FH17</accession>
<comment type="miscellaneous">
    <text evidence="14">Bacitracin is thought to be involved in the inhibition of peptidoglycan synthesis by sequestering undecaprenyl diphosphate, thereby reducing the pool of lipid carrier available.</text>
</comment>
<evidence type="ECO:0000313" key="15">
    <source>
        <dbReference type="EMBL" id="MCI5755649.1"/>
    </source>
</evidence>
<comment type="function">
    <text evidence="14">Catalyzes the dephosphorylation of undecaprenyl diphosphate (UPP). Confers resistance to bacitracin.</text>
</comment>
<keyword evidence="8 14" id="KW-1133">Transmembrane helix</keyword>
<comment type="caution">
    <text evidence="15">The sequence shown here is derived from an EMBL/GenBank/DDBJ whole genome shotgun (WGS) entry which is preliminary data.</text>
</comment>
<evidence type="ECO:0000256" key="9">
    <source>
        <dbReference type="ARBA" id="ARBA00023136"/>
    </source>
</evidence>
<evidence type="ECO:0000256" key="5">
    <source>
        <dbReference type="ARBA" id="ARBA00022475"/>
    </source>
</evidence>
<dbReference type="GO" id="GO:0046677">
    <property type="term" value="P:response to antibiotic"/>
    <property type="evidence" value="ECO:0007669"/>
    <property type="project" value="UniProtKB-UniRule"/>
</dbReference>
<keyword evidence="7 14" id="KW-0378">Hydrolase</keyword>
<evidence type="ECO:0000256" key="8">
    <source>
        <dbReference type="ARBA" id="ARBA00022989"/>
    </source>
</evidence>
<organism evidence="15 16">
    <name type="scientific">Candidatus Colimorpha enterica</name>
    <dbReference type="NCBI Taxonomy" id="3083063"/>
    <lineage>
        <taxon>Bacteria</taxon>
        <taxon>Pseudomonadati</taxon>
        <taxon>Bacteroidota</taxon>
        <taxon>Bacteroidia</taxon>
        <taxon>Bacteroidales</taxon>
        <taxon>Candidatus Colimorpha</taxon>
    </lineage>
</organism>
<dbReference type="GO" id="GO:0009252">
    <property type="term" value="P:peptidoglycan biosynthetic process"/>
    <property type="evidence" value="ECO:0007669"/>
    <property type="project" value="UniProtKB-KW"/>
</dbReference>
<evidence type="ECO:0000256" key="10">
    <source>
        <dbReference type="ARBA" id="ARBA00023251"/>
    </source>
</evidence>
<evidence type="ECO:0000256" key="7">
    <source>
        <dbReference type="ARBA" id="ARBA00022801"/>
    </source>
</evidence>
<dbReference type="GO" id="GO:0008360">
    <property type="term" value="P:regulation of cell shape"/>
    <property type="evidence" value="ECO:0007669"/>
    <property type="project" value="UniProtKB-KW"/>
</dbReference>
<dbReference type="EC" id="3.6.1.27" evidence="3 14"/>
<dbReference type="Pfam" id="PF02673">
    <property type="entry name" value="BacA"/>
    <property type="match status" value="1"/>
</dbReference>
<comment type="catalytic activity">
    <reaction evidence="13 14">
        <text>di-trans,octa-cis-undecaprenyl diphosphate + H2O = di-trans,octa-cis-undecaprenyl phosphate + phosphate + H(+)</text>
        <dbReference type="Rhea" id="RHEA:28094"/>
        <dbReference type="ChEBI" id="CHEBI:15377"/>
        <dbReference type="ChEBI" id="CHEBI:15378"/>
        <dbReference type="ChEBI" id="CHEBI:43474"/>
        <dbReference type="ChEBI" id="CHEBI:58405"/>
        <dbReference type="ChEBI" id="CHEBI:60392"/>
        <dbReference type="EC" id="3.6.1.27"/>
    </reaction>
</comment>
<evidence type="ECO:0000256" key="3">
    <source>
        <dbReference type="ARBA" id="ARBA00012374"/>
    </source>
</evidence>
<gene>
    <name evidence="14" type="primary">uppP</name>
    <name evidence="15" type="ORF">MR241_05080</name>
</gene>
<dbReference type="HAMAP" id="MF_01006">
    <property type="entry name" value="Undec_diphosphatase"/>
    <property type="match status" value="1"/>
</dbReference>
<feature type="transmembrane region" description="Helical" evidence="14">
    <location>
        <begin position="96"/>
        <end position="114"/>
    </location>
</feature>
<dbReference type="PANTHER" id="PTHR30622">
    <property type="entry name" value="UNDECAPRENYL-DIPHOSPHATASE"/>
    <property type="match status" value="1"/>
</dbReference>
<proteinExistence type="inferred from homology"/>
<evidence type="ECO:0000256" key="2">
    <source>
        <dbReference type="ARBA" id="ARBA00010621"/>
    </source>
</evidence>
<feature type="transmembrane region" description="Helical" evidence="14">
    <location>
        <begin position="120"/>
        <end position="140"/>
    </location>
</feature>
<evidence type="ECO:0000256" key="12">
    <source>
        <dbReference type="ARBA" id="ARBA00032932"/>
    </source>
</evidence>
<feature type="transmembrane region" description="Helical" evidence="14">
    <location>
        <begin position="46"/>
        <end position="75"/>
    </location>
</feature>
<keyword evidence="10 14" id="KW-0046">Antibiotic resistance</keyword>
<dbReference type="PANTHER" id="PTHR30622:SF2">
    <property type="entry name" value="UNDECAPRENYL-DIPHOSPHATASE"/>
    <property type="match status" value="1"/>
</dbReference>
<feature type="transmembrane region" description="Helical" evidence="14">
    <location>
        <begin position="193"/>
        <end position="212"/>
    </location>
</feature>
<evidence type="ECO:0000256" key="6">
    <source>
        <dbReference type="ARBA" id="ARBA00022692"/>
    </source>
</evidence>
<dbReference type="AlphaFoldDB" id="A0AAE3FH17"/>
<dbReference type="EMBL" id="JALEMU010000079">
    <property type="protein sequence ID" value="MCI5755649.1"/>
    <property type="molecule type" value="Genomic_DNA"/>
</dbReference>
<comment type="subcellular location">
    <subcellularLocation>
        <location evidence="1 14">Cell membrane</location>
        <topology evidence="1 14">Multi-pass membrane protein</topology>
    </subcellularLocation>
</comment>
<dbReference type="Proteomes" id="UP001139365">
    <property type="component" value="Unassembled WGS sequence"/>
</dbReference>
<keyword evidence="9 14" id="KW-0472">Membrane</keyword>
<feature type="transmembrane region" description="Helical" evidence="14">
    <location>
        <begin position="257"/>
        <end position="274"/>
    </location>
</feature>
<evidence type="ECO:0000256" key="1">
    <source>
        <dbReference type="ARBA" id="ARBA00004651"/>
    </source>
</evidence>
<reference evidence="15 16" key="1">
    <citation type="submission" date="2022-03" db="EMBL/GenBank/DDBJ databases">
        <title>Metagenome-assembled genomes from swine fecal metagenomes.</title>
        <authorList>
            <person name="Holman D.B."/>
            <person name="Kommadath A."/>
        </authorList>
    </citation>
    <scope>NUCLEOTIDE SEQUENCE [LARGE SCALE GENOMIC DNA]</scope>
    <source>
        <strain evidence="15">SUG147</strain>
    </source>
</reference>
<evidence type="ECO:0000256" key="11">
    <source>
        <dbReference type="ARBA" id="ARBA00032707"/>
    </source>
</evidence>
<dbReference type="GO" id="GO:0071555">
    <property type="term" value="P:cell wall organization"/>
    <property type="evidence" value="ECO:0007669"/>
    <property type="project" value="UniProtKB-KW"/>
</dbReference>
<keyword evidence="6 14" id="KW-0812">Transmembrane</keyword>
<sequence>MNILSAILYGIIQGLTEFLPVSSSGHLAIAGAILGKGDIEADNFTFFILLHLATLVAVLIVYAKDVFPLIPAFFRMIGKLFRGKHRMADFDDREKMVIYIIIATLPLVAAVFITDYVEAISSYVKIVGGILILNGAVLFLSDRISKGSKELCDIKPRNALTVGLCQLLAVFPGLSRSGSTITGGRLCGFSREFAVKFSFILSIPAIIGANIFKIPDMVKNPVPAADIPAYAVGMLVAALTGIAAMKLLAYISRKSDFRIFSVYCVTVGILAVIFG</sequence>
<dbReference type="InterPro" id="IPR003824">
    <property type="entry name" value="UppP"/>
</dbReference>
<dbReference type="GO" id="GO:0005886">
    <property type="term" value="C:plasma membrane"/>
    <property type="evidence" value="ECO:0007669"/>
    <property type="project" value="UniProtKB-SubCell"/>
</dbReference>
<keyword evidence="14" id="KW-0961">Cell wall biogenesis/degradation</keyword>
<keyword evidence="5 14" id="KW-1003">Cell membrane</keyword>
<name>A0AAE3FH17_9BACT</name>
<dbReference type="GO" id="GO:0050380">
    <property type="term" value="F:undecaprenyl-diphosphatase activity"/>
    <property type="evidence" value="ECO:0007669"/>
    <property type="project" value="UniProtKB-UniRule"/>
</dbReference>
<evidence type="ECO:0000313" key="16">
    <source>
        <dbReference type="Proteomes" id="UP001139365"/>
    </source>
</evidence>
<comment type="similarity">
    <text evidence="2 14">Belongs to the UppP family.</text>
</comment>
<keyword evidence="14" id="KW-0573">Peptidoglycan synthesis</keyword>
<evidence type="ECO:0000256" key="4">
    <source>
        <dbReference type="ARBA" id="ARBA00021581"/>
    </source>
</evidence>
<evidence type="ECO:0000256" key="13">
    <source>
        <dbReference type="ARBA" id="ARBA00047594"/>
    </source>
</evidence>
<keyword evidence="14" id="KW-0133">Cell shape</keyword>